<dbReference type="Proteomes" id="UP000094761">
    <property type="component" value="Plasmid p57_like"/>
</dbReference>
<dbReference type="RefSeq" id="WP_069665492.1">
    <property type="nucleotide sequence ID" value="NZ_CM004621.1"/>
</dbReference>
<dbReference type="InterPro" id="IPR015943">
    <property type="entry name" value="WD40/YVTN_repeat-like_dom_sf"/>
</dbReference>
<organism evidence="2 3">
    <name type="scientific">Vibrio europaeus</name>
    <dbReference type="NCBI Taxonomy" id="300876"/>
    <lineage>
        <taxon>Bacteria</taxon>
        <taxon>Pseudomonadati</taxon>
        <taxon>Pseudomonadota</taxon>
        <taxon>Gammaproteobacteria</taxon>
        <taxon>Vibrionales</taxon>
        <taxon>Vibrionaceae</taxon>
        <taxon>Vibrio</taxon>
        <taxon>Vibrio oreintalis group</taxon>
    </lineage>
</organism>
<sequence length="142" mass="15905">MSFLFLHKDNHYTVINDKTSPALEELPQLEKQGFVNFLGKGIEADNIEHAKFLYLRKMVFGISSGYVFCLYTETGKEVWRSKPREGEGLFSDSAISFVLHNDKIILGVCGQTLCLCAFTGSEVWSNKLSSMGSAPVRLYIPS</sequence>
<protein>
    <submittedName>
        <fullName evidence="1">PQQ-binding-like beta-propeller repeat protein</fullName>
    </submittedName>
</protein>
<reference evidence="2 3" key="1">
    <citation type="submission" date="2016-03" db="EMBL/GenBank/DDBJ databases">
        <title>Draft genome sequence of the Vibrio tubiashii subs. europaeus.</title>
        <authorList>
            <person name="Spinard E."/>
            <person name="Dubert J."/>
            <person name="Nelson D.R."/>
            <person name="Barja J.L."/>
        </authorList>
    </citation>
    <scope>NUCLEOTIDE SEQUENCE [LARGE SCALE GENOMIC DNA]</scope>
    <source>
        <strain evidence="3">PP-638</strain>
        <strain evidence="2">PP2-638</strain>
        <plasmid evidence="2">p57_like</plasmid>
        <plasmid evidence="3">Plasmid p57_like</plasmid>
    </source>
</reference>
<evidence type="ECO:0000313" key="3">
    <source>
        <dbReference type="Proteomes" id="UP000094761"/>
    </source>
</evidence>
<dbReference type="Proteomes" id="UP001150001">
    <property type="component" value="Unassembled WGS sequence"/>
</dbReference>
<dbReference type="AlphaFoldDB" id="A0A178J3I0"/>
<evidence type="ECO:0000313" key="4">
    <source>
        <dbReference type="Proteomes" id="UP001150001"/>
    </source>
</evidence>
<dbReference type="OrthoDB" id="9794322at2"/>
<dbReference type="EMBL" id="JAPFIT010000022">
    <property type="protein sequence ID" value="MDC5742379.1"/>
    <property type="molecule type" value="Genomic_DNA"/>
</dbReference>
<evidence type="ECO:0000313" key="2">
    <source>
        <dbReference type="EMBL" id="OAM96613.1"/>
    </source>
</evidence>
<keyword evidence="4" id="KW-1185">Reference proteome</keyword>
<dbReference type="SUPFAM" id="SSF50998">
    <property type="entry name" value="Quinoprotein alcohol dehydrogenase-like"/>
    <property type="match status" value="1"/>
</dbReference>
<proteinExistence type="predicted"/>
<dbReference type="EMBL" id="LUAX01000009">
    <property type="protein sequence ID" value="OAM96613.1"/>
    <property type="molecule type" value="Genomic_DNA"/>
</dbReference>
<dbReference type="Gene3D" id="2.130.10.10">
    <property type="entry name" value="YVTN repeat-like/Quinoprotein amine dehydrogenase"/>
    <property type="match status" value="1"/>
</dbReference>
<dbReference type="InterPro" id="IPR011047">
    <property type="entry name" value="Quinoprotein_ADH-like_sf"/>
</dbReference>
<evidence type="ECO:0000313" key="1">
    <source>
        <dbReference type="EMBL" id="MDC5742379.1"/>
    </source>
</evidence>
<accession>A0A178J3I0</accession>
<geneLocation type="plasmid" evidence="2 3">
    <name>p57_like</name>
</geneLocation>
<keyword evidence="2" id="KW-0614">Plasmid</keyword>
<name>A0A178J3I0_9VIBR</name>
<reference evidence="1" key="2">
    <citation type="submission" date="2022-11" db="EMBL/GenBank/DDBJ databases">
        <title>Role of the vibriolysin VemA secreted by the emergent pathogen Vibrio europaeus in the colonization of Manila clam mucus.</title>
        <authorList>
            <person name="Martinez C."/>
            <person name="Rodriguez S."/>
            <person name="Vences A."/>
            <person name="Barja J.L."/>
            <person name="Toranzo A.E."/>
            <person name="Dubert J."/>
        </authorList>
    </citation>
    <scope>NUCLEOTIDE SEQUENCE</scope>
    <source>
        <strain evidence="1">3454</strain>
    </source>
</reference>
<dbReference type="GeneID" id="78074001"/>
<comment type="caution">
    <text evidence="2">The sequence shown here is derived from an EMBL/GenBank/DDBJ whole genome shotgun (WGS) entry which is preliminary data.</text>
</comment>
<gene>
    <name evidence="2" type="ORF">AZ468_24900</name>
    <name evidence="1" type="ORF">OPW20_20095</name>
</gene>